<accession>A0A852YUK0</accession>
<protein>
    <submittedName>
        <fullName evidence="1">Uncharacterized protein</fullName>
    </submittedName>
</protein>
<evidence type="ECO:0000313" key="2">
    <source>
        <dbReference type="Proteomes" id="UP000548304"/>
    </source>
</evidence>
<reference evidence="1 2" key="1">
    <citation type="submission" date="2020-07" db="EMBL/GenBank/DDBJ databases">
        <title>Genomic Encyclopedia of Type Strains, Phase III (KMG-III): the genomes of soil and plant-associated and newly described type strains.</title>
        <authorList>
            <person name="Whitman W."/>
        </authorList>
    </citation>
    <scope>NUCLEOTIDE SEQUENCE [LARGE SCALE GENOMIC DNA]</scope>
    <source>
        <strain evidence="1 2">CECT 8576</strain>
    </source>
</reference>
<evidence type="ECO:0000313" key="1">
    <source>
        <dbReference type="EMBL" id="NYH77412.1"/>
    </source>
</evidence>
<comment type="caution">
    <text evidence="1">The sequence shown here is derived from an EMBL/GenBank/DDBJ whole genome shotgun (WGS) entry which is preliminary data.</text>
</comment>
<gene>
    <name evidence="1" type="ORF">FHR84_000726</name>
</gene>
<dbReference type="Proteomes" id="UP000548304">
    <property type="component" value="Unassembled WGS sequence"/>
</dbReference>
<sequence length="140" mass="15243">MTTQQQEIWQACETLDQLGRVPEDAAESLQALLRRVRGIEITDETVQPWRDVVEAGNALDPASASDVVGLIRVVEAAPTTPLPPKGWLFTDMAILDFARAVSATAAEPWPRLHPVVLAYGSGNGLTQRWVSTELRPVGIC</sequence>
<dbReference type="EMBL" id="JACBYW010000001">
    <property type="protein sequence ID" value="NYH77412.1"/>
    <property type="molecule type" value="Genomic_DNA"/>
</dbReference>
<name>A0A852YUK0_9ACTN</name>
<dbReference type="AlphaFoldDB" id="A0A852YUK0"/>
<proteinExistence type="predicted"/>
<organism evidence="1 2">
    <name type="scientific">Actinopolyspora biskrensis</name>
    <dbReference type="NCBI Taxonomy" id="1470178"/>
    <lineage>
        <taxon>Bacteria</taxon>
        <taxon>Bacillati</taxon>
        <taxon>Actinomycetota</taxon>
        <taxon>Actinomycetes</taxon>
        <taxon>Actinopolysporales</taxon>
        <taxon>Actinopolysporaceae</taxon>
        <taxon>Actinopolyspora</taxon>
    </lineage>
</organism>
<keyword evidence="2" id="KW-1185">Reference proteome</keyword>
<dbReference type="RefSeq" id="WP_179533950.1">
    <property type="nucleotide sequence ID" value="NZ_JACBYW010000001.1"/>
</dbReference>